<organism evidence="2 3">
    <name type="scientific">Aerococcus viridans</name>
    <dbReference type="NCBI Taxonomy" id="1377"/>
    <lineage>
        <taxon>Bacteria</taxon>
        <taxon>Bacillati</taxon>
        <taxon>Bacillota</taxon>
        <taxon>Bacilli</taxon>
        <taxon>Lactobacillales</taxon>
        <taxon>Aerococcaceae</taxon>
        <taxon>Aerococcus</taxon>
    </lineage>
</organism>
<dbReference type="GO" id="GO:0005829">
    <property type="term" value="C:cytosol"/>
    <property type="evidence" value="ECO:0007669"/>
    <property type="project" value="TreeGrafter"/>
</dbReference>
<evidence type="ECO:0000256" key="1">
    <source>
        <dbReference type="ARBA" id="ARBA00005564"/>
    </source>
</evidence>
<proteinExistence type="inferred from homology"/>
<evidence type="ECO:0000313" key="2">
    <source>
        <dbReference type="EMBL" id="AMC01081.1"/>
    </source>
</evidence>
<gene>
    <name evidence="2" type="ORF">AWM76_05755</name>
</gene>
<dbReference type="Proteomes" id="UP000066986">
    <property type="component" value="Chromosome"/>
</dbReference>
<name>A0AAU8U4S7_9LACT</name>
<dbReference type="InterPro" id="IPR019405">
    <property type="entry name" value="Lactonase_7-beta_prop"/>
</dbReference>
<dbReference type="Pfam" id="PF10282">
    <property type="entry name" value="Lactonase"/>
    <property type="match status" value="1"/>
</dbReference>
<evidence type="ECO:0000313" key="3">
    <source>
        <dbReference type="Proteomes" id="UP000066986"/>
    </source>
</evidence>
<dbReference type="SUPFAM" id="SSF51004">
    <property type="entry name" value="C-terminal (heme d1) domain of cytochrome cd1-nitrite reductase"/>
    <property type="match status" value="1"/>
</dbReference>
<reference evidence="2 3" key="1">
    <citation type="journal article" date="2016" name="Genome Announc.">
        <title>Complete Genome Sequences of Aerococcus christensenii CCUG 28831T, Aerococcus sanguinicola CCUG 43001T, Aerococcus urinae CCUG 36881T, Aerococcus urinaeequi CCUG 28094T, Aerococcus urinaehominis CCUG 42038 BT, and Aerococcus viridans CCUG 4311T.</title>
        <authorList>
            <person name="Carkaci D."/>
            <person name="Dargis R."/>
            <person name="Nielsen X.C."/>
            <person name="Skovgaard O."/>
            <person name="Fuursted K."/>
            <person name="Christensen J.J."/>
        </authorList>
    </citation>
    <scope>NUCLEOTIDE SEQUENCE [LARGE SCALE GENOMIC DNA]</scope>
    <source>
        <strain evidence="2 3">CCUG4311</strain>
    </source>
</reference>
<dbReference type="EMBL" id="CP014164">
    <property type="protein sequence ID" value="AMC01081.1"/>
    <property type="molecule type" value="Genomic_DNA"/>
</dbReference>
<dbReference type="KEGG" id="avs:AWM76_05755"/>
<comment type="similarity">
    <text evidence="1">Belongs to the cycloisomerase 2 family.</text>
</comment>
<dbReference type="InterPro" id="IPR011048">
    <property type="entry name" value="Haem_d1_sf"/>
</dbReference>
<dbReference type="Gene3D" id="2.130.10.10">
    <property type="entry name" value="YVTN repeat-like/Quinoprotein amine dehydrogenase"/>
    <property type="match status" value="1"/>
</dbReference>
<dbReference type="GO" id="GO:0017057">
    <property type="term" value="F:6-phosphogluconolactonase activity"/>
    <property type="evidence" value="ECO:0007669"/>
    <property type="project" value="TreeGrafter"/>
</dbReference>
<dbReference type="PANTHER" id="PTHR30344:SF1">
    <property type="entry name" value="6-PHOSPHOGLUCONOLACTONASE"/>
    <property type="match status" value="1"/>
</dbReference>
<dbReference type="PANTHER" id="PTHR30344">
    <property type="entry name" value="6-PHOSPHOGLUCONOLACTONASE-RELATED"/>
    <property type="match status" value="1"/>
</dbReference>
<accession>A0AAU8U4S7</accession>
<dbReference type="InterPro" id="IPR050282">
    <property type="entry name" value="Cycloisomerase_2"/>
</dbReference>
<protein>
    <submittedName>
        <fullName evidence="2">6-phosphogluconolactonase</fullName>
    </submittedName>
</protein>
<dbReference type="AlphaFoldDB" id="A0AAU8U4S7"/>
<sequence>MKEGIFIMETIYVSGYTREDNKGIHTLTLNADKKAFEASELIIEENNPTYITLSKDGKHLFTLSDGDEPGVAHYENNDGQFAFKYRVKVFNENGCYLTYDEEAKVLYDANYKKGELAVIKVNEDGTLTVTDVIQHTSPIGPHENQDFAHAHFIHPTNDHKYILSCDLGTDEVHTYTLTDDNKLAEVSVYKAAPGTGPRHLAFHHSEPIVYLLGELDYTVEVLNIQEDGSLVAGNRYDTIPSDWTEFNSSAAIRLSSDNKFLYVSNRGHNSITVFEVSADGQSLTEIQNISTEGDFPRDFNFNADESFVIVGHQFQPQISLFTRDQASGLLTYVDHTNINEIVCVTPV</sequence>
<reference evidence="3" key="2">
    <citation type="submission" date="2016-01" db="EMBL/GenBank/DDBJ databases">
        <title>Six Aerococcus type strain genome sequencing and assembly using PacBio and Illumina Hiseq.</title>
        <authorList>
            <person name="Carkaci D."/>
            <person name="Dargis R."/>
            <person name="Nielsen X.C."/>
            <person name="Skovgaard O."/>
            <person name="Fuursted K."/>
            <person name="Christensen J.J."/>
        </authorList>
    </citation>
    <scope>NUCLEOTIDE SEQUENCE [LARGE SCALE GENOMIC DNA]</scope>
    <source>
        <strain evidence="3">CCUG4311</strain>
    </source>
</reference>
<dbReference type="InterPro" id="IPR015943">
    <property type="entry name" value="WD40/YVTN_repeat-like_dom_sf"/>
</dbReference>